<name>A0ABP9QJB5_9RHOO</name>
<evidence type="ECO:0000313" key="2">
    <source>
        <dbReference type="EMBL" id="GAA5162902.1"/>
    </source>
</evidence>
<dbReference type="Proteomes" id="UP001500547">
    <property type="component" value="Unassembled WGS sequence"/>
</dbReference>
<gene>
    <name evidence="2" type="ORF">GCM10025770_14250</name>
</gene>
<sequence length="219" mass="23190">MRNRILICAGFLLASGMASADVGIGAMVGTQGYGGDIAYNLIPRVDARLGFATYTYKRSFSESGVDYDGKLKIAGVRALADLNIGLGFRVSGGVVFHDNKVDLTGKPSNNTYNINGTTYNSSDVASLKGRIKFGNGVAPYLGLGWGRVSNAGIGFYADIGAMYQGKATTKLDITCGAALSASQCDQLRADAAAEQGQVENELRRYRWYPVINVGLSVGF</sequence>
<protein>
    <recommendedName>
        <fullName evidence="4">Outer membrane protein beta-barrel domain-containing protein</fullName>
    </recommendedName>
</protein>
<feature type="chain" id="PRO_5045275186" description="Outer membrane protein beta-barrel domain-containing protein" evidence="1">
    <location>
        <begin position="21"/>
        <end position="219"/>
    </location>
</feature>
<accession>A0ABP9QJB5</accession>
<evidence type="ECO:0008006" key="4">
    <source>
        <dbReference type="Google" id="ProtNLM"/>
    </source>
</evidence>
<comment type="caution">
    <text evidence="2">The sequence shown here is derived from an EMBL/GenBank/DDBJ whole genome shotgun (WGS) entry which is preliminary data.</text>
</comment>
<organism evidence="2 3">
    <name type="scientific">Viridibacterium curvum</name>
    <dbReference type="NCBI Taxonomy" id="1101404"/>
    <lineage>
        <taxon>Bacteria</taxon>
        <taxon>Pseudomonadati</taxon>
        <taxon>Pseudomonadota</taxon>
        <taxon>Betaproteobacteria</taxon>
        <taxon>Rhodocyclales</taxon>
        <taxon>Rhodocyclaceae</taxon>
        <taxon>Viridibacterium</taxon>
    </lineage>
</organism>
<feature type="signal peptide" evidence="1">
    <location>
        <begin position="1"/>
        <end position="20"/>
    </location>
</feature>
<dbReference type="Gene3D" id="2.40.160.170">
    <property type="match status" value="1"/>
</dbReference>
<reference evidence="3" key="1">
    <citation type="journal article" date="2019" name="Int. J. Syst. Evol. Microbiol.">
        <title>The Global Catalogue of Microorganisms (GCM) 10K type strain sequencing project: providing services to taxonomists for standard genome sequencing and annotation.</title>
        <authorList>
            <consortium name="The Broad Institute Genomics Platform"/>
            <consortium name="The Broad Institute Genome Sequencing Center for Infectious Disease"/>
            <person name="Wu L."/>
            <person name="Ma J."/>
        </authorList>
    </citation>
    <scope>NUCLEOTIDE SEQUENCE [LARGE SCALE GENOMIC DNA]</scope>
    <source>
        <strain evidence="3">JCM 18715</strain>
    </source>
</reference>
<keyword evidence="3" id="KW-1185">Reference proteome</keyword>
<dbReference type="RefSeq" id="WP_345532190.1">
    <property type="nucleotide sequence ID" value="NZ_BAABLD010000007.1"/>
</dbReference>
<keyword evidence="1" id="KW-0732">Signal</keyword>
<evidence type="ECO:0000313" key="3">
    <source>
        <dbReference type="Proteomes" id="UP001500547"/>
    </source>
</evidence>
<dbReference type="EMBL" id="BAABLD010000007">
    <property type="protein sequence ID" value="GAA5162902.1"/>
    <property type="molecule type" value="Genomic_DNA"/>
</dbReference>
<evidence type="ECO:0000256" key="1">
    <source>
        <dbReference type="SAM" id="SignalP"/>
    </source>
</evidence>
<proteinExistence type="predicted"/>